<dbReference type="GO" id="GO:0070004">
    <property type="term" value="F:cysteine-type exopeptidase activity"/>
    <property type="evidence" value="ECO:0007669"/>
    <property type="project" value="InterPro"/>
</dbReference>
<dbReference type="FunFam" id="3.60.60.10:FF:000001">
    <property type="entry name" value="Secernin 1"/>
    <property type="match status" value="1"/>
</dbReference>
<keyword evidence="3" id="KW-1185">Reference proteome</keyword>
<dbReference type="OrthoDB" id="5175656at2759"/>
<dbReference type="Gene3D" id="3.60.60.10">
    <property type="entry name" value="Penicillin V Acylase, Chain A"/>
    <property type="match status" value="1"/>
</dbReference>
<reference evidence="4" key="1">
    <citation type="submission" date="2025-08" db="UniProtKB">
        <authorList>
            <consortium name="RefSeq"/>
        </authorList>
    </citation>
    <scope>IDENTIFICATION</scope>
</reference>
<dbReference type="FunCoup" id="A0A6J2V996">
    <property type="interactions" value="242"/>
</dbReference>
<accession>A0A6J2V996</accession>
<evidence type="ECO:0000256" key="2">
    <source>
        <dbReference type="ARBA" id="ARBA00040986"/>
    </source>
</evidence>
<proteinExistence type="inferred from homology"/>
<protein>
    <recommendedName>
        <fullName evidence="2">Secernin-2</fullName>
    </recommendedName>
</protein>
<dbReference type="GO" id="GO:0006508">
    <property type="term" value="P:proteolysis"/>
    <property type="evidence" value="ECO:0007669"/>
    <property type="project" value="InterPro"/>
</dbReference>
<dbReference type="CTD" id="90507"/>
<dbReference type="GeneID" id="115810030"/>
<dbReference type="RefSeq" id="XP_030627791.1">
    <property type="nucleotide sequence ID" value="XM_030771931.1"/>
</dbReference>
<gene>
    <name evidence="4" type="primary">scrn2</name>
</gene>
<organism evidence="3 4">
    <name type="scientific">Chanos chanos</name>
    <name type="common">Milkfish</name>
    <name type="synonym">Mugil chanos</name>
    <dbReference type="NCBI Taxonomy" id="29144"/>
    <lineage>
        <taxon>Eukaryota</taxon>
        <taxon>Metazoa</taxon>
        <taxon>Chordata</taxon>
        <taxon>Craniata</taxon>
        <taxon>Vertebrata</taxon>
        <taxon>Euteleostomi</taxon>
        <taxon>Actinopterygii</taxon>
        <taxon>Neopterygii</taxon>
        <taxon>Teleostei</taxon>
        <taxon>Ostariophysi</taxon>
        <taxon>Gonorynchiformes</taxon>
        <taxon>Chanidae</taxon>
        <taxon>Chanos</taxon>
    </lineage>
</organism>
<evidence type="ECO:0000313" key="3">
    <source>
        <dbReference type="Proteomes" id="UP000504632"/>
    </source>
</evidence>
<dbReference type="PANTHER" id="PTHR12994:SF16">
    <property type="entry name" value="SECERNIN-2"/>
    <property type="match status" value="1"/>
</dbReference>
<sequence>MAEPPQSCDCFVSLPPGSKEDHVIFGKNSDRPREEVQEVVYYPASSHPSGAQVECTYISIPQVEHTHAVVLSRPAWLWGAEMGANEHGVCIGNEAVWTREPVSPGEALLGMDLVRLGLERGDSAWTALNVITELLQQHGQGGACREDPEPFSYHNTFLLVDRREAWVLETAGKLWAAQKITEGVKNISNQLTIGADISAEHPELRSVAQARGWWSGEGEFSFTAALSPDQPPARMELAKQRYRGGTALLRQHDGSVTAEVMMGILRDKDSGICMDSGGFRTTGSMVSILPRDPTRPCVHFFTATPDPSRSVFKPFIFSECVSPVAMVISPQYGPDDPVRKQPRFQHKVDRQHDLYRAHQAAVKSMESDPDVGASLQEIMRYLESQCLQDIEAMLRGDLQGQELGDLFFDCVDTELKFYQ</sequence>
<name>A0A6J2V996_CHACN</name>
<dbReference type="InParanoid" id="A0A6J2V996"/>
<dbReference type="Proteomes" id="UP000504632">
    <property type="component" value="Chromosome 4"/>
</dbReference>
<comment type="similarity">
    <text evidence="1">Belongs to the peptidase C69 family. Secernin subfamily.</text>
</comment>
<dbReference type="PANTHER" id="PTHR12994">
    <property type="entry name" value="SECERNIN"/>
    <property type="match status" value="1"/>
</dbReference>
<evidence type="ECO:0000313" key="4">
    <source>
        <dbReference type="RefSeq" id="XP_030627791.1"/>
    </source>
</evidence>
<dbReference type="GO" id="GO:0016805">
    <property type="term" value="F:dipeptidase activity"/>
    <property type="evidence" value="ECO:0007669"/>
    <property type="project" value="InterPro"/>
</dbReference>
<dbReference type="AlphaFoldDB" id="A0A6J2V996"/>
<evidence type="ECO:0000256" key="1">
    <source>
        <dbReference type="ARBA" id="ARBA00005705"/>
    </source>
</evidence>
<dbReference type="InterPro" id="IPR005322">
    <property type="entry name" value="Peptidase_C69"/>
</dbReference>